<dbReference type="AlphaFoldDB" id="A0A1G9C1B5"/>
<evidence type="ECO:0000259" key="1">
    <source>
        <dbReference type="Pfam" id="PF13472"/>
    </source>
</evidence>
<evidence type="ECO:0000313" key="2">
    <source>
        <dbReference type="EMBL" id="SDK45403.1"/>
    </source>
</evidence>
<dbReference type="SUPFAM" id="SSF52266">
    <property type="entry name" value="SGNH hydrolase"/>
    <property type="match status" value="1"/>
</dbReference>
<sequence length="248" mass="26090">MRWALVPLMTAWAARTGASLGHVPRPTDAPQARSAGVDSDRVLVFGSGPAVGWGVLSHDLALPGSLARALSARTGRGVDVEALFSPQTTARSAVADLDDRDLGRYDAIVVTLGGNDALTLTSVRAWRRELSAFLRLLVRTSGRSTQVFMLGVQPIRSVPGFGGPFGTIADRHAAVLNEATAVMCRALPRTTFVPLTARPGVAADRFRTAEDYRHWAGILAATMAGPLDAEHARGARPAAESPGGDHAP</sequence>
<dbReference type="CDD" id="cd01836">
    <property type="entry name" value="FeeA_FeeB_like"/>
    <property type="match status" value="1"/>
</dbReference>
<dbReference type="InterPro" id="IPR036514">
    <property type="entry name" value="SGNH_hydro_sf"/>
</dbReference>
<proteinExistence type="predicted"/>
<gene>
    <name evidence="2" type="ORF">SAMN05216282_106102</name>
</gene>
<dbReference type="Pfam" id="PF13472">
    <property type="entry name" value="Lipase_GDSL_2"/>
    <property type="match status" value="1"/>
</dbReference>
<accession>A0A1G9C1B5</accession>
<feature type="domain" description="SGNH hydrolase-type esterase" evidence="1">
    <location>
        <begin position="51"/>
        <end position="206"/>
    </location>
</feature>
<dbReference type="RefSeq" id="WP_167738564.1">
    <property type="nucleotide sequence ID" value="NZ_FNFU01000006.1"/>
</dbReference>
<dbReference type="InterPro" id="IPR013830">
    <property type="entry name" value="SGNH_hydro"/>
</dbReference>
<dbReference type="Gene3D" id="3.40.50.1110">
    <property type="entry name" value="SGNH hydrolase"/>
    <property type="match status" value="1"/>
</dbReference>
<dbReference type="GO" id="GO:0016787">
    <property type="term" value="F:hydrolase activity"/>
    <property type="evidence" value="ECO:0007669"/>
    <property type="project" value="UniProtKB-KW"/>
</dbReference>
<dbReference type="STRING" id="386301.SAMN05216282_106102"/>
<keyword evidence="3" id="KW-1185">Reference proteome</keyword>
<evidence type="ECO:0000313" key="3">
    <source>
        <dbReference type="Proteomes" id="UP000198701"/>
    </source>
</evidence>
<dbReference type="EMBL" id="FNFU01000006">
    <property type="protein sequence ID" value="SDK45403.1"/>
    <property type="molecule type" value="Genomic_DNA"/>
</dbReference>
<protein>
    <submittedName>
        <fullName evidence="2">GDSL-like Lipase/Acylhydrolase family protein</fullName>
    </submittedName>
</protein>
<organism evidence="2 3">
    <name type="scientific">Cryobacterium psychrotolerans</name>
    <dbReference type="NCBI Taxonomy" id="386301"/>
    <lineage>
        <taxon>Bacteria</taxon>
        <taxon>Bacillati</taxon>
        <taxon>Actinomycetota</taxon>
        <taxon>Actinomycetes</taxon>
        <taxon>Micrococcales</taxon>
        <taxon>Microbacteriaceae</taxon>
        <taxon>Cryobacterium</taxon>
    </lineage>
</organism>
<name>A0A1G9C1B5_9MICO</name>
<dbReference type="Proteomes" id="UP000198701">
    <property type="component" value="Unassembled WGS sequence"/>
</dbReference>
<reference evidence="2 3" key="1">
    <citation type="submission" date="2016-10" db="EMBL/GenBank/DDBJ databases">
        <authorList>
            <person name="de Groot N.N."/>
        </authorList>
    </citation>
    <scope>NUCLEOTIDE SEQUENCE [LARGE SCALE GENOMIC DNA]</scope>
    <source>
        <strain evidence="2 3">CGMCC 1.5382</strain>
    </source>
</reference>
<keyword evidence="2" id="KW-0378">Hydrolase</keyword>